<accession>A0ABP9XWQ1</accession>
<gene>
    <name evidence="1" type="ORF">HPULCUR_004546</name>
</gene>
<protein>
    <submittedName>
        <fullName evidence="1">Uncharacterized protein</fullName>
    </submittedName>
</protein>
<evidence type="ECO:0000313" key="1">
    <source>
        <dbReference type="EMBL" id="GAA5799136.1"/>
    </source>
</evidence>
<evidence type="ECO:0000313" key="2">
    <source>
        <dbReference type="Proteomes" id="UP001476247"/>
    </source>
</evidence>
<proteinExistence type="predicted"/>
<dbReference type="EMBL" id="BAABUJ010000012">
    <property type="protein sequence ID" value="GAA5799136.1"/>
    <property type="molecule type" value="Genomic_DNA"/>
</dbReference>
<dbReference type="Proteomes" id="UP001476247">
    <property type="component" value="Unassembled WGS sequence"/>
</dbReference>
<reference evidence="1 2" key="1">
    <citation type="submission" date="2024-04" db="EMBL/GenBank/DDBJ databases">
        <title>genome sequences of Mucor flavus KT1a and Helicostylum pulchrum KT1b strains isolation_sourced from the surface of a dry-aged beef.</title>
        <authorList>
            <person name="Toyotome T."/>
            <person name="Hosono M."/>
            <person name="Torimaru M."/>
            <person name="Fukuda K."/>
            <person name="Mikami N."/>
        </authorList>
    </citation>
    <scope>NUCLEOTIDE SEQUENCE [LARGE SCALE GENOMIC DNA]</scope>
    <source>
        <strain evidence="1 2">KT1b</strain>
    </source>
</reference>
<comment type="caution">
    <text evidence="1">The sequence shown here is derived from an EMBL/GenBank/DDBJ whole genome shotgun (WGS) entry which is preliminary data.</text>
</comment>
<name>A0ABP9XWQ1_9FUNG</name>
<organism evidence="1 2">
    <name type="scientific">Helicostylum pulchrum</name>
    <dbReference type="NCBI Taxonomy" id="562976"/>
    <lineage>
        <taxon>Eukaryota</taxon>
        <taxon>Fungi</taxon>
        <taxon>Fungi incertae sedis</taxon>
        <taxon>Mucoromycota</taxon>
        <taxon>Mucoromycotina</taxon>
        <taxon>Mucoromycetes</taxon>
        <taxon>Mucorales</taxon>
        <taxon>Mucorineae</taxon>
        <taxon>Mucoraceae</taxon>
        <taxon>Helicostylum</taxon>
    </lineage>
</organism>
<sequence length="230" mass="26524">MDKIEEPNKRTSSIETPSCGVSAWYDERLRGLTLYKTRITYAYHHLQESIPKEILQQLYLDAVTQCRAVVNQIPFGKDAVPTSNSEIEDVERLKNLFIHSILQSQQCNWLFITKVKIVCRKAKYIHRVNDPNALVISKHDVRSEEISWYETRFMYNKFEVTATGGYCNNDSINNDVCSFSGKEAPEHMGRDTQFILLSPVVAAKTTSQPKNFRKKSKSNKWMFQSVLFSG</sequence>
<keyword evidence="2" id="KW-1185">Reference proteome</keyword>